<evidence type="ECO:0000313" key="2">
    <source>
        <dbReference type="EMBL" id="KAJ1174119.1"/>
    </source>
</evidence>
<feature type="compositionally biased region" description="Polar residues" evidence="1">
    <location>
        <begin position="71"/>
        <end position="80"/>
    </location>
</feature>
<dbReference type="AlphaFoldDB" id="A0AAV7TCR5"/>
<dbReference type="Proteomes" id="UP001066276">
    <property type="component" value="Chromosome 4_1"/>
</dbReference>
<proteinExistence type="predicted"/>
<evidence type="ECO:0000313" key="3">
    <source>
        <dbReference type="Proteomes" id="UP001066276"/>
    </source>
</evidence>
<evidence type="ECO:0000256" key="1">
    <source>
        <dbReference type="SAM" id="MobiDB-lite"/>
    </source>
</evidence>
<gene>
    <name evidence="2" type="ORF">NDU88_005942</name>
</gene>
<keyword evidence="3" id="KW-1185">Reference proteome</keyword>
<name>A0AAV7TCR5_PLEWA</name>
<feature type="region of interest" description="Disordered" evidence="1">
    <location>
        <begin position="1"/>
        <end position="122"/>
    </location>
</feature>
<dbReference type="EMBL" id="JANPWB010000007">
    <property type="protein sequence ID" value="KAJ1174119.1"/>
    <property type="molecule type" value="Genomic_DNA"/>
</dbReference>
<accession>A0AAV7TCR5</accession>
<feature type="compositionally biased region" description="Polar residues" evidence="1">
    <location>
        <begin position="16"/>
        <end position="27"/>
    </location>
</feature>
<sequence>MAFGAIRKPQAPKAASQRQQGSPTNTRQRSDRRQKAHAAPSRVRYPVLLAAQSDALPRGVDPAARRPETAAVQQKRSVSQHARRGWENHCGRCNTRAGPSGRGESAGTTGRHLGCPMRKDIF</sequence>
<reference evidence="2" key="1">
    <citation type="journal article" date="2022" name="bioRxiv">
        <title>Sequencing and chromosome-scale assembly of the giantPleurodeles waltlgenome.</title>
        <authorList>
            <person name="Brown T."/>
            <person name="Elewa A."/>
            <person name="Iarovenko S."/>
            <person name="Subramanian E."/>
            <person name="Araus A.J."/>
            <person name="Petzold A."/>
            <person name="Susuki M."/>
            <person name="Suzuki K.-i.T."/>
            <person name="Hayashi T."/>
            <person name="Toyoda A."/>
            <person name="Oliveira C."/>
            <person name="Osipova E."/>
            <person name="Leigh N.D."/>
            <person name="Simon A."/>
            <person name="Yun M.H."/>
        </authorList>
    </citation>
    <scope>NUCLEOTIDE SEQUENCE</scope>
    <source>
        <strain evidence="2">20211129_DDA</strain>
        <tissue evidence="2">Liver</tissue>
    </source>
</reference>
<organism evidence="2 3">
    <name type="scientific">Pleurodeles waltl</name>
    <name type="common">Iberian ribbed newt</name>
    <dbReference type="NCBI Taxonomy" id="8319"/>
    <lineage>
        <taxon>Eukaryota</taxon>
        <taxon>Metazoa</taxon>
        <taxon>Chordata</taxon>
        <taxon>Craniata</taxon>
        <taxon>Vertebrata</taxon>
        <taxon>Euteleostomi</taxon>
        <taxon>Amphibia</taxon>
        <taxon>Batrachia</taxon>
        <taxon>Caudata</taxon>
        <taxon>Salamandroidea</taxon>
        <taxon>Salamandridae</taxon>
        <taxon>Pleurodelinae</taxon>
        <taxon>Pleurodeles</taxon>
    </lineage>
</organism>
<protein>
    <submittedName>
        <fullName evidence="2">Uncharacterized protein</fullName>
    </submittedName>
</protein>
<comment type="caution">
    <text evidence="2">The sequence shown here is derived from an EMBL/GenBank/DDBJ whole genome shotgun (WGS) entry which is preliminary data.</text>
</comment>